<protein>
    <recommendedName>
        <fullName evidence="9">C2H2-type domain-containing protein</fullName>
    </recommendedName>
</protein>
<feature type="compositionally biased region" description="Low complexity" evidence="8">
    <location>
        <begin position="2639"/>
        <end position="2652"/>
    </location>
</feature>
<evidence type="ECO:0000256" key="8">
    <source>
        <dbReference type="SAM" id="MobiDB-lite"/>
    </source>
</evidence>
<dbReference type="PROSITE" id="PS00028">
    <property type="entry name" value="ZINC_FINGER_C2H2_1"/>
    <property type="match status" value="6"/>
</dbReference>
<feature type="compositionally biased region" description="Low complexity" evidence="8">
    <location>
        <begin position="659"/>
        <end position="681"/>
    </location>
</feature>
<feature type="compositionally biased region" description="Basic and acidic residues" evidence="8">
    <location>
        <begin position="1706"/>
        <end position="1718"/>
    </location>
</feature>
<feature type="compositionally biased region" description="Gly residues" evidence="8">
    <location>
        <begin position="2623"/>
        <end position="2638"/>
    </location>
</feature>
<feature type="domain" description="C2H2-type" evidence="9">
    <location>
        <begin position="2289"/>
        <end position="2322"/>
    </location>
</feature>
<feature type="compositionally biased region" description="Low complexity" evidence="8">
    <location>
        <begin position="2015"/>
        <end position="2026"/>
    </location>
</feature>
<feature type="compositionally biased region" description="Basic and acidic residues" evidence="8">
    <location>
        <begin position="483"/>
        <end position="518"/>
    </location>
</feature>
<feature type="compositionally biased region" description="Low complexity" evidence="8">
    <location>
        <begin position="2152"/>
        <end position="2166"/>
    </location>
</feature>
<keyword evidence="6" id="KW-0539">Nucleus</keyword>
<feature type="compositionally biased region" description="Basic residues" evidence="8">
    <location>
        <begin position="2975"/>
        <end position="2997"/>
    </location>
</feature>
<dbReference type="PROSITE" id="PS50157">
    <property type="entry name" value="ZINC_FINGER_C2H2_2"/>
    <property type="match status" value="5"/>
</dbReference>
<feature type="compositionally biased region" description="Basic and acidic residues" evidence="8">
    <location>
        <begin position="785"/>
        <end position="798"/>
    </location>
</feature>
<feature type="region of interest" description="Disordered" evidence="8">
    <location>
        <begin position="2965"/>
        <end position="3017"/>
    </location>
</feature>
<evidence type="ECO:0000256" key="7">
    <source>
        <dbReference type="PROSITE-ProRule" id="PRU00042"/>
    </source>
</evidence>
<feature type="region of interest" description="Disordered" evidence="8">
    <location>
        <begin position="2615"/>
        <end position="2685"/>
    </location>
</feature>
<sequence>MTVERGEVGKGSASAEEERNSSLMVPPPIAHLPADAMMKDTGKELLEKEEKEPRRDEAGPADPLLKSTMSPAGKKDDNPKDITPRSKELKSVTTSPKEEDAPKSDIIKENDGKDENGKREVKAEGESALEKNDSDALTDKKGDGEQTSCLGITDEEVGSFSPDVKLECLESKRKLLNCNIDSDEKSDLDPKCSLNTSVEETVKETFMMLDMVCEEKTETAVIKISESSNPVVSELCKVEKSYVKLMKKSEIVRKEGNDTAIVKVISEKDLTVSEDKKIKDKHKVDEDAIGTAEIVIADGDSAQKQSIASKQSSEKSISVSKAPEVLKETNLNGSQVQSDENVMLAPKDNAVVEIADSKKQCAAAVSSLSEVSENISVANLPDSKCASSQVQIRKDSSEKEAQSSKPRILDNNHVETVRSELEKSQKVDILPSSVPVKSKKDKIDLPIPVESKEVISVGSVEEEEITDTTTPKKLSVTSSPDTPKLEKISSKPDISLKSESKEKEKEEQKVTLPEKPKDNNSASCNMHSINVSSVCKDVPADMKASSLGGDKNLSDDKPRLPLTSSNETGINLSSTVNSVSESQDERSLSGDIDARKASTQVSCIDVDVTEDKNTTSIESDVEITKSVPTAPAVIHNVKSATVSSSSKTSRSQDKEESFSKSSSHLISKTESSVSSKSLSTNKKLDIGEKDSKQSEKTMKEDKSKGTELIPSVSVTSSGESSEKQVTDHDKMCTSVESSLNCSLTDTDCIEPKQKVTDITKKEVVNDLSSNKEVIQTPLMISNQEGEEKISSKDIPVDPKMEACAPELVPVIKNEVSEKKENISQSKGESTHSEIVPRLEACLSPGDGKEETMKDNSSQKGNSDLSEEQKICKSPKEVQENLMEKTKPVLKEGSLTITAEDELCPGNNKISGESLIEPEVFSALPSNDKKENLVGDDLISSAGTVSREEVKKDKISSSNKALCKIDDKETENILVMSEKKVMEKDSPGIKEDFEKLNPSNPKKKLNLKNSNEDKENSLGSKTETRCNLPIAEEKVEERSTSTKADSDESCNEKPDALKTALNINEEVKEKESLSNKGKSDESSDNPKVENVAVSVNVTSSELQNKESKGTAETAMKNEKDNSSYKEIVSSETEGKSVCSKSFDETNSKKKEILIDSEINIQVDLDTLTVSQCTELPISNTINLTVSNPEEGKTDKASSGEKVADSVPLVASIGTVKPKQDVPSAAPSLNDSDSSDGSKFKKRADVKQSREKSILGITEKLAVAKQKQNTAEIQSKESVSPRKMPGLIEMGVAKASRRKNLAIKEDMKAKKAKLVSAPENNECSENKVIHDATLKNVSEASIGKCEVIPKVPKPSPGEEKHQQIATMIETPLYKNPSKDLEMQLAVSSGSIIDLSSKKEQNPVINANNKVNTESNPTTLLQKDTVLISTPKDSLEMKSIDEDNASPTKYAQSLNAEGKKEDGGFKSPRMKRISGKDKTLIESLAQPVGPATRTRTAFKPSTSPKTVVKADGSKEKNSQNPKNVKVPLKKDDKMMDLEQTRKRVEVSTEPFTKETETKILDPTVKDEILSIRSSPSQSPIRSSKLLEVIRVAGEKDIVKVNDVEVMREPVGVSSSNCPLSLLRKTASNISGYSLSVSAHDQRKESSVEAKNIPESLQVDAASAGSKFPPGNTESWEFVAKVGEVELLRESPRAVPKVTPPPLTITVESPGKKTKDKSDTRKPGRPPSMPPPTKMPEFALPPMNLMEQTVLAHQNLRNQSLEVLVGIGNRPEGLDLRGQVPQMGMHMGGSPIWHMPTDERGRSAIPRSAGMDFTMGRPSSAGEISSEGDGDKRKKGTKSRVGPPPKWQSQEADLLSVKLDGHPLGTWSPRDWRSIPPTSMGLWPPGYNYGFPIRPKGPMEPRGSRSVSPPQVGQDNRGIEQMPEDLSNPPVPTRGRSRDSPHSFRPPFAHPATSFPGGSPNFSTAGVMSYPSPSHMSKNSNVFNLAKSSSSASPASDTAMNLTMCKQVSATPPPLPVMSSTGQQSSRQSSVPVNLVKTRSSSPKSQAQAQPNSDSRGAVLPGGIIVPNLPLIFGRDYSHPVNTPSGRVSHCSAEENRETETNLSQVRCSSEPPRDHVPERTREGASAFLPTNFMQRPSSANLTSNYQPPRPASSTSIVEVSSHQSTSSESNLLPGGVVIPNFSGNSSKPGEEQWNYENAKSELPVRSASALAQFHTEEPASKSTTPKAPTPVPAPPPLTTISTPTLPQKTGPGRRGGRSETPPPDKYNFRVEEAHVVRSSDIGGGGPGGNKLYACDICSGVYRRAFSLKRHYLRAHINYCHLSERDLSNCGIVVGDKMAVQTGGSGRRPYVHTTLPKNSETTADDNNEKANNSVGGRRTLLRDLFRCHTCGVCFDEKKRLKAHLMEHQCGSNRPSLLRQHAATHTPPAVIPKATPPPKQHPSSPTPVVFLCAYCDKRFSSAAVRRRHRKLHESSPGPHPCYLCETSDEAREHPGETSSFAQLEDLRAHMASTHKEVYHSCDLCGERLPSILALEEHAESHRSHRKAADGSDEEDEEEEVELSRGANATSAEGSTTSESAPAASTAQGEEEEFRYTCGVCQKMFTNYVNMCRHRRLAHGASQAKVTGRKGGAAAGVKQGGGDSGSSSRSQSPVVVSQTGTGERGQHRDLLDGEPSSSSSSSVPSPCPYQPPYAANDPETLFYTRLAGNIRDNLLNYLDGKLNRDNSNKRSKDDEYEVIVENGDDSNKIEPYLSWEKYNFPKDFQQMSFWDISTQLVVRNNMIRASNTPPVEQPAVPAFPQTLALVETSKAAEITKDLKTEEATEETDVEGEWPGLSGEWIRPRSYICCACASRFNDLWSLEDHQYSKHPNVWCTHLEVEDGAVVLPGTPKLSPGSTSLAVSFLGDLLCRKPLGPRGALLAAPAVPPTLNNGMDSPSAKCTKCSRLCPSLPDLHSHMLECGGDLAWAAWAGGSSPAASSRRNSKKWRPFGSRRRRQRGRRGMKRNIPSSPVKMHRARHRGTDSDSIQRMIANLPAKRATRRVIQFNEDEIKTRSQATIH</sequence>
<feature type="compositionally biased region" description="Basic and acidic residues" evidence="8">
    <location>
        <begin position="682"/>
        <end position="705"/>
    </location>
</feature>
<feature type="compositionally biased region" description="Low complexity" evidence="8">
    <location>
        <begin position="2036"/>
        <end position="2049"/>
    </location>
</feature>
<feature type="compositionally biased region" description="Low complexity" evidence="8">
    <location>
        <begin position="637"/>
        <end position="649"/>
    </location>
</feature>
<dbReference type="SMART" id="SM00355">
    <property type="entry name" value="ZnF_C2H2"/>
    <property type="match status" value="8"/>
</dbReference>
<dbReference type="InterPro" id="IPR013087">
    <property type="entry name" value="Znf_C2H2_type"/>
</dbReference>
<feature type="domain" description="C2H2-type" evidence="9">
    <location>
        <begin position="2445"/>
        <end position="2472"/>
    </location>
</feature>
<feature type="compositionally biased region" description="Polar residues" evidence="8">
    <location>
        <begin position="562"/>
        <end position="581"/>
    </location>
</feature>
<dbReference type="Pfam" id="PF00096">
    <property type="entry name" value="zf-C2H2"/>
    <property type="match status" value="1"/>
</dbReference>
<feature type="non-terminal residue" evidence="10">
    <location>
        <position position="1"/>
    </location>
</feature>
<feature type="compositionally biased region" description="Low complexity" evidence="8">
    <location>
        <begin position="2560"/>
        <end position="2581"/>
    </location>
</feature>
<evidence type="ECO:0000256" key="1">
    <source>
        <dbReference type="ARBA" id="ARBA00004123"/>
    </source>
</evidence>
<feature type="region of interest" description="Disordered" evidence="8">
    <location>
        <begin position="1688"/>
        <end position="1734"/>
    </location>
</feature>
<gene>
    <name evidence="10" type="ORF">J437_LFUL003210</name>
</gene>
<feature type="region of interest" description="Disordered" evidence="8">
    <location>
        <begin position="1803"/>
        <end position="1846"/>
    </location>
</feature>
<feature type="compositionally biased region" description="Polar residues" evidence="8">
    <location>
        <begin position="467"/>
        <end position="481"/>
    </location>
</feature>
<feature type="region of interest" description="Disordered" evidence="8">
    <location>
        <begin position="386"/>
        <end position="414"/>
    </location>
</feature>
<feature type="region of interest" description="Disordered" evidence="8">
    <location>
        <begin position="2006"/>
        <end position="2057"/>
    </location>
</feature>
<feature type="domain" description="C2H2-type" evidence="9">
    <location>
        <begin position="2381"/>
        <end position="2403"/>
    </location>
</feature>
<feature type="compositionally biased region" description="Polar residues" evidence="8">
    <location>
        <begin position="1901"/>
        <end position="1910"/>
    </location>
</feature>
<dbReference type="GO" id="GO:0005634">
    <property type="term" value="C:nucleus"/>
    <property type="evidence" value="ECO:0007669"/>
    <property type="project" value="UniProtKB-SubCell"/>
</dbReference>
<feature type="region of interest" description="Disordered" evidence="8">
    <location>
        <begin position="2080"/>
        <end position="2190"/>
    </location>
</feature>
<organism evidence="10 11">
    <name type="scientific">Ladona fulva</name>
    <name type="common">Scarce chaser dragonfly</name>
    <name type="synonym">Libellula fulva</name>
    <dbReference type="NCBI Taxonomy" id="123851"/>
    <lineage>
        <taxon>Eukaryota</taxon>
        <taxon>Metazoa</taxon>
        <taxon>Ecdysozoa</taxon>
        <taxon>Arthropoda</taxon>
        <taxon>Hexapoda</taxon>
        <taxon>Insecta</taxon>
        <taxon>Pterygota</taxon>
        <taxon>Palaeoptera</taxon>
        <taxon>Odonata</taxon>
        <taxon>Epiprocta</taxon>
        <taxon>Anisoptera</taxon>
        <taxon>Libelluloidea</taxon>
        <taxon>Libellulidae</taxon>
        <taxon>Ladona</taxon>
    </lineage>
</organism>
<feature type="compositionally biased region" description="Basic and acidic residues" evidence="8">
    <location>
        <begin position="866"/>
        <end position="875"/>
    </location>
</feature>
<feature type="region of interest" description="Disordered" evidence="8">
    <location>
        <begin position="2211"/>
        <end position="2263"/>
    </location>
</feature>
<feature type="compositionally biased region" description="Pro residues" evidence="8">
    <location>
        <begin position="2224"/>
        <end position="2234"/>
    </location>
</feature>
<feature type="region of interest" description="Disordered" evidence="8">
    <location>
        <begin position="815"/>
        <end position="875"/>
    </location>
</feature>
<feature type="compositionally biased region" description="Basic and acidic residues" evidence="8">
    <location>
        <begin position="1525"/>
        <end position="1552"/>
    </location>
</feature>
<feature type="compositionally biased region" description="Polar residues" evidence="8">
    <location>
        <begin position="1490"/>
        <end position="1502"/>
    </location>
</feature>
<evidence type="ECO:0000256" key="4">
    <source>
        <dbReference type="ARBA" id="ARBA00022771"/>
    </source>
</evidence>
<feature type="compositionally biased region" description="Polar residues" evidence="8">
    <location>
        <begin position="1092"/>
        <end position="1101"/>
    </location>
</feature>
<feature type="compositionally biased region" description="Basic and acidic residues" evidence="8">
    <location>
        <begin position="392"/>
        <end position="414"/>
    </location>
</feature>
<keyword evidence="4 7" id="KW-0863">Zinc-finger</keyword>
<evidence type="ECO:0000313" key="10">
    <source>
        <dbReference type="EMBL" id="KAG8224487.1"/>
    </source>
</evidence>
<feature type="region of interest" description="Disordered" evidence="8">
    <location>
        <begin position="541"/>
        <end position="731"/>
    </location>
</feature>
<feature type="compositionally biased region" description="Pro residues" evidence="8">
    <location>
        <begin position="1721"/>
        <end position="1730"/>
    </location>
</feature>
<feature type="domain" description="C2H2-type" evidence="9">
    <location>
        <begin position="2514"/>
        <end position="2541"/>
    </location>
</feature>
<comment type="subcellular location">
    <subcellularLocation>
        <location evidence="1">Nucleus</location>
    </subcellularLocation>
</comment>
<evidence type="ECO:0000259" key="9">
    <source>
        <dbReference type="PROSITE" id="PS50157"/>
    </source>
</evidence>
<evidence type="ECO:0000313" key="11">
    <source>
        <dbReference type="Proteomes" id="UP000792457"/>
    </source>
</evidence>
<feature type="compositionally biased region" description="Basic and acidic residues" evidence="8">
    <location>
        <begin position="720"/>
        <end position="731"/>
    </location>
</feature>
<dbReference type="EMBL" id="KZ308197">
    <property type="protein sequence ID" value="KAG8224487.1"/>
    <property type="molecule type" value="Genomic_DNA"/>
</dbReference>
<feature type="compositionally biased region" description="Basic and acidic residues" evidence="8">
    <location>
        <begin position="2532"/>
        <end position="2544"/>
    </location>
</feature>
<evidence type="ECO:0000256" key="2">
    <source>
        <dbReference type="ARBA" id="ARBA00022723"/>
    </source>
</evidence>
<feature type="compositionally biased region" description="Basic and acidic residues" evidence="8">
    <location>
        <begin position="1030"/>
        <end position="1055"/>
    </location>
</feature>
<feature type="region of interest" description="Disordered" evidence="8">
    <location>
        <begin position="2339"/>
        <end position="2370"/>
    </location>
</feature>
<dbReference type="Proteomes" id="UP000792457">
    <property type="component" value="Unassembled WGS sequence"/>
</dbReference>
<feature type="region of interest" description="Disordered" evidence="8">
    <location>
        <begin position="457"/>
        <end position="525"/>
    </location>
</feature>
<reference evidence="10" key="2">
    <citation type="submission" date="2017-10" db="EMBL/GenBank/DDBJ databases">
        <title>Ladona fulva Genome sequencing and assembly.</title>
        <authorList>
            <person name="Murali S."/>
            <person name="Richards S."/>
            <person name="Bandaranaike D."/>
            <person name="Bellair M."/>
            <person name="Blankenburg K."/>
            <person name="Chao H."/>
            <person name="Dinh H."/>
            <person name="Doddapaneni H."/>
            <person name="Dugan-Rocha S."/>
            <person name="Elkadiri S."/>
            <person name="Gnanaolivu R."/>
            <person name="Hernandez B."/>
            <person name="Skinner E."/>
            <person name="Javaid M."/>
            <person name="Lee S."/>
            <person name="Li M."/>
            <person name="Ming W."/>
            <person name="Munidasa M."/>
            <person name="Muniz J."/>
            <person name="Nguyen L."/>
            <person name="Hughes D."/>
            <person name="Osuji N."/>
            <person name="Pu L.-L."/>
            <person name="Puazo M."/>
            <person name="Qu C."/>
            <person name="Quiroz J."/>
            <person name="Raj R."/>
            <person name="Weissenberger G."/>
            <person name="Xin Y."/>
            <person name="Zou X."/>
            <person name="Han Y."/>
            <person name="Worley K."/>
            <person name="Muzny D."/>
            <person name="Gibbs R."/>
        </authorList>
    </citation>
    <scope>NUCLEOTIDE SEQUENCE</scope>
    <source>
        <strain evidence="10">Sampled in the wild</strain>
    </source>
</reference>
<feature type="region of interest" description="Disordered" evidence="8">
    <location>
        <begin position="1434"/>
        <end position="1552"/>
    </location>
</feature>
<feature type="compositionally biased region" description="Basic and acidic residues" evidence="8">
    <location>
        <begin position="37"/>
        <end position="58"/>
    </location>
</feature>
<feature type="region of interest" description="Disordered" evidence="8">
    <location>
        <begin position="1"/>
        <end position="154"/>
    </location>
</feature>
<keyword evidence="2" id="KW-0479">Metal-binding</keyword>
<reference evidence="10" key="1">
    <citation type="submission" date="2013-04" db="EMBL/GenBank/DDBJ databases">
        <authorList>
            <person name="Qu J."/>
            <person name="Murali S.C."/>
            <person name="Bandaranaike D."/>
            <person name="Bellair M."/>
            <person name="Blankenburg K."/>
            <person name="Chao H."/>
            <person name="Dinh H."/>
            <person name="Doddapaneni H."/>
            <person name="Downs B."/>
            <person name="Dugan-Rocha S."/>
            <person name="Elkadiri S."/>
            <person name="Gnanaolivu R.D."/>
            <person name="Hernandez B."/>
            <person name="Javaid M."/>
            <person name="Jayaseelan J.C."/>
            <person name="Lee S."/>
            <person name="Li M."/>
            <person name="Ming W."/>
            <person name="Munidasa M."/>
            <person name="Muniz J."/>
            <person name="Nguyen L."/>
            <person name="Ongeri F."/>
            <person name="Osuji N."/>
            <person name="Pu L.-L."/>
            <person name="Puazo M."/>
            <person name="Qu C."/>
            <person name="Quiroz J."/>
            <person name="Raj R."/>
            <person name="Weissenberger G."/>
            <person name="Xin Y."/>
            <person name="Zou X."/>
            <person name="Han Y."/>
            <person name="Richards S."/>
            <person name="Worley K."/>
            <person name="Muzny D."/>
            <person name="Gibbs R."/>
        </authorList>
    </citation>
    <scope>NUCLEOTIDE SEQUENCE</scope>
    <source>
        <strain evidence="10">Sampled in the wild</strain>
    </source>
</reference>
<feature type="region of interest" description="Disordered" evidence="8">
    <location>
        <begin position="1890"/>
        <end position="1953"/>
    </location>
</feature>
<feature type="compositionally biased region" description="Basic and acidic residues" evidence="8">
    <location>
        <begin position="583"/>
        <end position="596"/>
    </location>
</feature>
<feature type="compositionally biased region" description="Polar residues" evidence="8">
    <location>
        <begin position="854"/>
        <end position="863"/>
    </location>
</feature>
<feature type="region of interest" description="Disordered" evidence="8">
    <location>
        <begin position="1210"/>
        <end position="1249"/>
    </location>
</feature>
<feature type="compositionally biased region" description="Basic and acidic residues" evidence="8">
    <location>
        <begin position="73"/>
        <end position="144"/>
    </location>
</feature>
<dbReference type="Gene3D" id="3.30.160.60">
    <property type="entry name" value="Classic Zinc Finger"/>
    <property type="match status" value="2"/>
</dbReference>
<dbReference type="PANTHER" id="PTHR24406">
    <property type="entry name" value="TRANSCRIPTIONAL REPRESSOR CTCFL-RELATED"/>
    <property type="match status" value="1"/>
</dbReference>
<proteinExistence type="predicted"/>
<feature type="compositionally biased region" description="Acidic residues" evidence="8">
    <location>
        <begin position="2545"/>
        <end position="2555"/>
    </location>
</feature>
<feature type="compositionally biased region" description="Basic and acidic residues" evidence="8">
    <location>
        <begin position="2108"/>
        <end position="2119"/>
    </location>
</feature>
<dbReference type="InterPro" id="IPR050888">
    <property type="entry name" value="ZnF_C2H2-type_TF"/>
</dbReference>
<feature type="compositionally biased region" description="Basic and acidic residues" evidence="8">
    <location>
        <begin position="977"/>
        <end position="994"/>
    </location>
</feature>
<feature type="compositionally biased region" description="Basic and acidic residues" evidence="8">
    <location>
        <begin position="1102"/>
        <end position="1122"/>
    </location>
</feature>
<keyword evidence="3" id="KW-0677">Repeat</keyword>
<name>A0A8K0JYV6_LADFU</name>
<feature type="compositionally biased region" description="Basic and acidic residues" evidence="8">
    <location>
        <begin position="1234"/>
        <end position="1249"/>
    </location>
</feature>
<evidence type="ECO:0000256" key="3">
    <source>
        <dbReference type="ARBA" id="ARBA00022737"/>
    </source>
</evidence>
<feature type="compositionally biased region" description="Polar residues" evidence="8">
    <location>
        <begin position="1442"/>
        <end position="1452"/>
    </location>
</feature>
<feature type="compositionally biased region" description="Basic and acidic residues" evidence="8">
    <location>
        <begin position="1064"/>
        <end position="1086"/>
    </location>
</feature>
<feature type="region of interest" description="Disordered" evidence="8">
    <location>
        <begin position="777"/>
        <end position="798"/>
    </location>
</feature>
<keyword evidence="5" id="KW-0862">Zinc</keyword>
<feature type="compositionally biased region" description="Low complexity" evidence="8">
    <location>
        <begin position="2669"/>
        <end position="2678"/>
    </location>
</feature>
<evidence type="ECO:0000256" key="6">
    <source>
        <dbReference type="ARBA" id="ARBA00023242"/>
    </source>
</evidence>
<feature type="domain" description="C2H2-type" evidence="9">
    <location>
        <begin position="2590"/>
        <end position="2618"/>
    </location>
</feature>
<evidence type="ECO:0000256" key="5">
    <source>
        <dbReference type="ARBA" id="ARBA00022833"/>
    </source>
</evidence>
<feature type="compositionally biased region" description="Polar residues" evidence="8">
    <location>
        <begin position="2128"/>
        <end position="2151"/>
    </location>
</feature>
<keyword evidence="11" id="KW-1185">Reference proteome</keyword>
<feature type="region of interest" description="Disordered" evidence="8">
    <location>
        <begin position="2532"/>
        <end position="2583"/>
    </location>
</feature>
<comment type="caution">
    <text evidence="10">The sequence shown here is derived from an EMBL/GenBank/DDBJ whole genome shotgun (WGS) entry which is preliminary data.</text>
</comment>
<dbReference type="GO" id="GO:0008270">
    <property type="term" value="F:zinc ion binding"/>
    <property type="evidence" value="ECO:0007669"/>
    <property type="project" value="UniProtKB-KW"/>
</dbReference>
<dbReference type="OrthoDB" id="6382392at2759"/>
<feature type="region of interest" description="Disordered" evidence="8">
    <location>
        <begin position="977"/>
        <end position="1129"/>
    </location>
</feature>
<accession>A0A8K0JYV6</accession>